<evidence type="ECO:0000313" key="7">
    <source>
        <dbReference type="Proteomes" id="UP000631114"/>
    </source>
</evidence>
<protein>
    <recommendedName>
        <fullName evidence="5">BZIP domain-containing protein</fullName>
    </recommendedName>
</protein>
<evidence type="ECO:0000256" key="2">
    <source>
        <dbReference type="ARBA" id="ARBA00023125"/>
    </source>
</evidence>
<proteinExistence type="predicted"/>
<dbReference type="OrthoDB" id="644067at2759"/>
<comment type="subcellular location">
    <subcellularLocation>
        <location evidence="1">Nucleus</location>
    </subcellularLocation>
</comment>
<dbReference type="AlphaFoldDB" id="A0A835LYC2"/>
<organism evidence="6 7">
    <name type="scientific">Coptis chinensis</name>
    <dbReference type="NCBI Taxonomy" id="261450"/>
    <lineage>
        <taxon>Eukaryota</taxon>
        <taxon>Viridiplantae</taxon>
        <taxon>Streptophyta</taxon>
        <taxon>Embryophyta</taxon>
        <taxon>Tracheophyta</taxon>
        <taxon>Spermatophyta</taxon>
        <taxon>Magnoliopsida</taxon>
        <taxon>Ranunculales</taxon>
        <taxon>Ranunculaceae</taxon>
        <taxon>Coptidoideae</taxon>
        <taxon>Coptis</taxon>
    </lineage>
</organism>
<dbReference type="GO" id="GO:0003677">
    <property type="term" value="F:DNA binding"/>
    <property type="evidence" value="ECO:0007669"/>
    <property type="project" value="UniProtKB-KW"/>
</dbReference>
<dbReference type="GO" id="GO:0045893">
    <property type="term" value="P:positive regulation of DNA-templated transcription"/>
    <property type="evidence" value="ECO:0007669"/>
    <property type="project" value="InterPro"/>
</dbReference>
<feature type="domain" description="BZIP" evidence="5">
    <location>
        <begin position="238"/>
        <end position="283"/>
    </location>
</feature>
<dbReference type="PROSITE" id="PS50217">
    <property type="entry name" value="BZIP"/>
    <property type="match status" value="1"/>
</dbReference>
<dbReference type="GO" id="GO:0003700">
    <property type="term" value="F:DNA-binding transcription factor activity"/>
    <property type="evidence" value="ECO:0007669"/>
    <property type="project" value="InterPro"/>
</dbReference>
<evidence type="ECO:0000259" key="5">
    <source>
        <dbReference type="PROSITE" id="PS50217"/>
    </source>
</evidence>
<reference evidence="6 7" key="1">
    <citation type="submission" date="2020-10" db="EMBL/GenBank/DDBJ databases">
        <title>The Coptis chinensis genome and diversification of protoberbering-type alkaloids.</title>
        <authorList>
            <person name="Wang B."/>
            <person name="Shu S."/>
            <person name="Song C."/>
            <person name="Liu Y."/>
        </authorList>
    </citation>
    <scope>NUCLEOTIDE SEQUENCE [LARGE SCALE GENOMIC DNA]</scope>
    <source>
        <strain evidence="6">HL-2020</strain>
        <tissue evidence="6">Leaf</tissue>
    </source>
</reference>
<dbReference type="SUPFAM" id="SSF57959">
    <property type="entry name" value="Leucine zipper domain"/>
    <property type="match status" value="1"/>
</dbReference>
<accession>A0A835LYC2</accession>
<dbReference type="GO" id="GO:0005634">
    <property type="term" value="C:nucleus"/>
    <property type="evidence" value="ECO:0007669"/>
    <property type="project" value="UniProtKB-SubCell"/>
</dbReference>
<dbReference type="SMART" id="SM00338">
    <property type="entry name" value="BRLZ"/>
    <property type="match status" value="1"/>
</dbReference>
<dbReference type="EMBL" id="JADFTS010000006">
    <property type="protein sequence ID" value="KAF9603971.1"/>
    <property type="molecule type" value="Genomic_DNA"/>
</dbReference>
<dbReference type="PANTHER" id="PTHR22952:SF404">
    <property type="entry name" value="BZIP DOMAIN-CONTAINING PROTEIN"/>
    <property type="match status" value="1"/>
</dbReference>
<evidence type="ECO:0000256" key="4">
    <source>
        <dbReference type="SAM" id="MobiDB-lite"/>
    </source>
</evidence>
<dbReference type="Proteomes" id="UP000631114">
    <property type="component" value="Unassembled WGS sequence"/>
</dbReference>
<keyword evidence="3" id="KW-0539">Nucleus</keyword>
<comment type="caution">
    <text evidence="6">The sequence shown here is derived from an EMBL/GenBank/DDBJ whole genome shotgun (WGS) entry which is preliminary data.</text>
</comment>
<dbReference type="InterPro" id="IPR046347">
    <property type="entry name" value="bZIP_sf"/>
</dbReference>
<evidence type="ECO:0000313" key="6">
    <source>
        <dbReference type="EMBL" id="KAF9603971.1"/>
    </source>
</evidence>
<keyword evidence="2" id="KW-0238">DNA-binding</keyword>
<name>A0A835LYC2_9MAGN</name>
<evidence type="ECO:0000256" key="3">
    <source>
        <dbReference type="ARBA" id="ARBA00023242"/>
    </source>
</evidence>
<evidence type="ECO:0000256" key="1">
    <source>
        <dbReference type="ARBA" id="ARBA00004123"/>
    </source>
</evidence>
<feature type="region of interest" description="Disordered" evidence="4">
    <location>
        <begin position="65"/>
        <end position="96"/>
    </location>
</feature>
<gene>
    <name evidence="6" type="ORF">IFM89_039325</name>
</gene>
<dbReference type="FunFam" id="1.20.5.170:FF:000036">
    <property type="entry name" value="ABSCISIC ACID-INSENSITIVE 5-like protein 2"/>
    <property type="match status" value="1"/>
</dbReference>
<dbReference type="PANTHER" id="PTHR22952">
    <property type="entry name" value="CAMP-RESPONSE ELEMENT BINDING PROTEIN-RELATED"/>
    <property type="match status" value="1"/>
</dbReference>
<dbReference type="InterPro" id="IPR043452">
    <property type="entry name" value="BZIP46-like"/>
</dbReference>
<dbReference type="PROSITE" id="PS00036">
    <property type="entry name" value="BZIP_BASIC"/>
    <property type="match status" value="1"/>
</dbReference>
<dbReference type="Gene3D" id="1.20.5.170">
    <property type="match status" value="1"/>
</dbReference>
<sequence length="290" mass="32135">MGIVSMVSPKRVQTPHFQHLGAAATTQGSFYNLAFSEVHNHLGKPLMSGMNLDELLNTVINTGAAGDNNNTTVKNAPSPSSLSSSSSSSSPAPISFSQALNHKPVNEVWREIVEPDQGNVGGDGNEAFAQTTLEDFIIRHGGFDVVDQDIVNTHPLARMDPMSAEWLQFQMTTAQQQQRDQHMEVLLGSHVPVTSLPVGYSENQLAPSLPMVVASSSGIQTAPERKRRFSNEMMEKTIERRQKRMIKNRESAARSRARKQAYTNQLEHEVAQLRKGNKMLMNEKVCMYFN</sequence>
<keyword evidence="7" id="KW-1185">Reference proteome</keyword>
<dbReference type="Pfam" id="PF00170">
    <property type="entry name" value="bZIP_1"/>
    <property type="match status" value="1"/>
</dbReference>
<dbReference type="InterPro" id="IPR004827">
    <property type="entry name" value="bZIP"/>
</dbReference>
<dbReference type="CDD" id="cd14707">
    <property type="entry name" value="bZIP_plant_BZIP46"/>
    <property type="match status" value="1"/>
</dbReference>